<dbReference type="Proteomes" id="UP001454036">
    <property type="component" value="Unassembled WGS sequence"/>
</dbReference>
<reference evidence="2 3" key="1">
    <citation type="submission" date="2024-01" db="EMBL/GenBank/DDBJ databases">
        <title>The complete chloroplast genome sequence of Lithospermum erythrorhizon: insights into the phylogenetic relationship among Boraginaceae species and the maternal lineages of purple gromwells.</title>
        <authorList>
            <person name="Okada T."/>
            <person name="Watanabe K."/>
        </authorList>
    </citation>
    <scope>NUCLEOTIDE SEQUENCE [LARGE SCALE GENOMIC DNA]</scope>
</reference>
<comment type="caution">
    <text evidence="2">The sequence shown here is derived from an EMBL/GenBank/DDBJ whole genome shotgun (WGS) entry which is preliminary data.</text>
</comment>
<keyword evidence="3" id="KW-1185">Reference proteome</keyword>
<gene>
    <name evidence="2" type="ORF">LIER_24810</name>
</gene>
<evidence type="ECO:0000256" key="1">
    <source>
        <dbReference type="SAM" id="MobiDB-lite"/>
    </source>
</evidence>
<proteinExistence type="predicted"/>
<name>A0AAV3R6H7_LITER</name>
<accession>A0AAV3R6H7</accession>
<dbReference type="EMBL" id="BAABME010007306">
    <property type="protein sequence ID" value="GAA0170582.1"/>
    <property type="molecule type" value="Genomic_DNA"/>
</dbReference>
<dbReference type="AlphaFoldDB" id="A0AAV3R6H7"/>
<protein>
    <submittedName>
        <fullName evidence="2">Uncharacterized protein</fullName>
    </submittedName>
</protein>
<sequence>MSRAVLRAFECLRLLKIPSSLSDEVYFAAFLSCWPCIFVLPLDFSGSIRPSVFNMASCMAIGKIVSLGISVLASIYTSFHLIMTVCYSNSNCCSRVHYLLGWIGAYLRTSMNGKSAPRLPSPSVASSSKPLKKHSIPEDDLVDRDPKHAKWGSTRRPDPVLVLSPDAPILLEIVPLEEDEAQAEVMDID</sequence>
<organism evidence="2 3">
    <name type="scientific">Lithospermum erythrorhizon</name>
    <name type="common">Purple gromwell</name>
    <name type="synonym">Lithospermum officinale var. erythrorhizon</name>
    <dbReference type="NCBI Taxonomy" id="34254"/>
    <lineage>
        <taxon>Eukaryota</taxon>
        <taxon>Viridiplantae</taxon>
        <taxon>Streptophyta</taxon>
        <taxon>Embryophyta</taxon>
        <taxon>Tracheophyta</taxon>
        <taxon>Spermatophyta</taxon>
        <taxon>Magnoliopsida</taxon>
        <taxon>eudicotyledons</taxon>
        <taxon>Gunneridae</taxon>
        <taxon>Pentapetalae</taxon>
        <taxon>asterids</taxon>
        <taxon>lamiids</taxon>
        <taxon>Boraginales</taxon>
        <taxon>Boraginaceae</taxon>
        <taxon>Boraginoideae</taxon>
        <taxon>Lithospermeae</taxon>
        <taxon>Lithospermum</taxon>
    </lineage>
</organism>
<evidence type="ECO:0000313" key="2">
    <source>
        <dbReference type="EMBL" id="GAA0170582.1"/>
    </source>
</evidence>
<evidence type="ECO:0000313" key="3">
    <source>
        <dbReference type="Proteomes" id="UP001454036"/>
    </source>
</evidence>
<feature type="region of interest" description="Disordered" evidence="1">
    <location>
        <begin position="117"/>
        <end position="159"/>
    </location>
</feature>